<reference evidence="10 11" key="1">
    <citation type="submission" date="2018-11" db="EMBL/GenBank/DDBJ databases">
        <title>Genome sequence and assembly of Colletotrichum spinosum.</title>
        <authorList>
            <person name="Gan P."/>
            <person name="Shirasu K."/>
        </authorList>
    </citation>
    <scope>NUCLEOTIDE SEQUENCE [LARGE SCALE GENOMIC DNA]</scope>
    <source>
        <strain evidence="10 11">CBS 515.97</strain>
    </source>
</reference>
<keyword evidence="1" id="KW-0436">Ligase</keyword>
<evidence type="ECO:0000256" key="3">
    <source>
        <dbReference type="ARBA" id="ARBA00022801"/>
    </source>
</evidence>
<dbReference type="InterPro" id="IPR005501">
    <property type="entry name" value="LamB/YcsF/PxpA-like"/>
</dbReference>
<dbReference type="Pfam" id="PF00364">
    <property type="entry name" value="Biotin_lipoyl"/>
    <property type="match status" value="1"/>
</dbReference>
<keyword evidence="2 6" id="KW-0547">Nucleotide-binding</keyword>
<dbReference type="InterPro" id="IPR011764">
    <property type="entry name" value="Biotin_carboxylation_dom"/>
</dbReference>
<dbReference type="InterPro" id="IPR050856">
    <property type="entry name" value="Biotin_carboxylase_complex"/>
</dbReference>
<dbReference type="InterPro" id="IPR003833">
    <property type="entry name" value="CT_C_D"/>
</dbReference>
<dbReference type="Pfam" id="PF02786">
    <property type="entry name" value="CPSase_L_D2"/>
    <property type="match status" value="1"/>
</dbReference>
<evidence type="ECO:0000256" key="4">
    <source>
        <dbReference type="ARBA" id="ARBA00022840"/>
    </source>
</evidence>
<dbReference type="Gene3D" id="3.30.1360.40">
    <property type="match status" value="1"/>
</dbReference>
<dbReference type="InterPro" id="IPR005479">
    <property type="entry name" value="CPAse_ATP-bd"/>
</dbReference>
<dbReference type="Gene3D" id="2.40.50.100">
    <property type="match status" value="1"/>
</dbReference>
<dbReference type="PROSITE" id="PS50968">
    <property type="entry name" value="BIOTINYL_LIPOYL"/>
    <property type="match status" value="1"/>
</dbReference>
<dbReference type="PANTHER" id="PTHR18866:SF128">
    <property type="entry name" value="UREA AMIDOLYASE"/>
    <property type="match status" value="1"/>
</dbReference>
<dbReference type="Pfam" id="PF02626">
    <property type="entry name" value="CT_A_B"/>
    <property type="match status" value="1"/>
</dbReference>
<dbReference type="Gene3D" id="3.30.1490.20">
    <property type="entry name" value="ATP-grasp fold, A domain"/>
    <property type="match status" value="1"/>
</dbReference>
<evidence type="ECO:0000259" key="9">
    <source>
        <dbReference type="PROSITE" id="PS50979"/>
    </source>
</evidence>
<dbReference type="InterPro" id="IPR011330">
    <property type="entry name" value="Glyco_hydro/deAcase_b/a-brl"/>
</dbReference>
<dbReference type="SUPFAM" id="SSF51230">
    <property type="entry name" value="Single hybrid motif"/>
    <property type="match status" value="1"/>
</dbReference>
<evidence type="ECO:0000313" key="10">
    <source>
        <dbReference type="EMBL" id="TDZ33145.1"/>
    </source>
</evidence>
<evidence type="ECO:0000256" key="6">
    <source>
        <dbReference type="PROSITE-ProRule" id="PRU00409"/>
    </source>
</evidence>
<dbReference type="InterPro" id="IPR013815">
    <property type="entry name" value="ATP_grasp_subdomain_1"/>
</dbReference>
<evidence type="ECO:0000259" key="7">
    <source>
        <dbReference type="PROSITE" id="PS50968"/>
    </source>
</evidence>
<dbReference type="GO" id="GO:0016787">
    <property type="term" value="F:hydrolase activity"/>
    <property type="evidence" value="ECO:0007669"/>
    <property type="project" value="UniProtKB-KW"/>
</dbReference>
<evidence type="ECO:0000259" key="8">
    <source>
        <dbReference type="PROSITE" id="PS50975"/>
    </source>
</evidence>
<dbReference type="SMART" id="SM00797">
    <property type="entry name" value="AHS2"/>
    <property type="match status" value="1"/>
</dbReference>
<dbReference type="NCBIfam" id="NF003814">
    <property type="entry name" value="PRK05406.1-3"/>
    <property type="match status" value="1"/>
</dbReference>
<dbReference type="Pfam" id="PF03746">
    <property type="entry name" value="LamB_YcsF"/>
    <property type="match status" value="1"/>
</dbReference>
<dbReference type="InterPro" id="IPR003778">
    <property type="entry name" value="CT_A_B"/>
</dbReference>
<evidence type="ECO:0000256" key="2">
    <source>
        <dbReference type="ARBA" id="ARBA00022741"/>
    </source>
</evidence>
<dbReference type="GO" id="GO:0005524">
    <property type="term" value="F:ATP binding"/>
    <property type="evidence" value="ECO:0007669"/>
    <property type="project" value="UniProtKB-UniRule"/>
</dbReference>
<sequence length="1295" mass="141670">MGSKQVEVNCDMGEGFGKWKMGPDEELMKFIDVANVACGFHAGDPTIMLRTVRLAKQHGVRVGAHPGFPDLFGFGRRRMEIDPEDMYALMLYQVGALVGILEAEGMKLNHVKPHGQLYFYVHKDEGIRDAVVRAVSKFNVPLYGLPHESMKAACAKYGVTLVHEFYPDIQYDETGHLAPVKGEQANGKIVGQRLKDEKLLEICKTESIDAVFAGYGFLSENAEFARQVEEHDIAFVGPDYRSIEAMGLKHTARELAVAANVPVVKGSGLLRNPDEAVEAARVAGLPVMLKASGGGGGMGTQVCWTEDEVVEECPSPHLADKPELRQQLLDCAISLTRSINYRSAGTVEFLVDDESDDFFFLEMNTRLQVEHGISELCYDVDIVELMLKQADYELAKAGGIPSDVLLELQKDTPNGAAIEVRICCENPASQFLPSSGLVQQLRWPAEDTARVDTWIQAGTQVSSDFDSLLAKVMVRKDTRDSAIRHLADVLQCTQIGGIVNNLSFLRDLITSQPFRNGRTLTTFLSEQYKFEPCGIQVIAPGGHTTIQQARIRSINGFGIPKGGPMDDLSATLANLIVGNEKDTECLEVIMMGPELIFLSEAIISICGAELPVELDGKTVDMWTRVHVRPGQKLKLGIVRGHGASCYIAFKGGLPSAADWLGSKSTTPSLGLGGLQGRILRHGDYLELAKINFDADRGTSTLPLELRPPLNVTEIYVMHGPHDSDDFITHKGRDQLSSATWKVNHNCSRTGIRLDGPSIEWARETGGTAGAHPSNVVDYPYPSPGGVNWTGDSPAIFPRDAPDLGGFLCSSTVPSAELWKLGQLRPGHAFKFVPVSFSAARKLSRLKSAFIDAVRRFLSNEKVESVRWNLDKEEDTKSSIIKVITGDTHTSTLTLRQAGDTGVLVDLGFQNATLETSVKANSLASAIQATSTSGLSVRINISSVLVEFDPELFSQEFIVDLVAASSLSVARIEKPMKCRLLKLPIVFNHPAIKESEERYTKLIRSKAAYLPDGVAYVQENNALPKREDVFHILRNSRFIVVAVGFMIGLPLMLPLDPRARLSAQKYNSPRTSTPPGTVGLGGRSFCIYPTDQPGGYVPIARSIPVWDTFSLRKGFAEGRPWLCEPFDLVEFYNVNLEEFSRIEKAFQSGTWEPSIENAVFDGALELVKEAEIEASPEGKEFVKKQKIAADDIGRREQQLNAEWKVETSTDDEVSGPVELQVGGREVISPHQGKVWKSLVKAGDKVSAGQTVAILESMKMEIPIVAGSKHDGFLVKVIAAKEGALVYPGDVIVVLAN</sequence>
<dbReference type="SUPFAM" id="SSF51246">
    <property type="entry name" value="Rudiment single hybrid motif"/>
    <property type="match status" value="1"/>
</dbReference>
<keyword evidence="3" id="KW-0378">Hydrolase</keyword>
<dbReference type="Pfam" id="PF02682">
    <property type="entry name" value="CT_C_D"/>
    <property type="match status" value="1"/>
</dbReference>
<name>A0A4R8QCZ0_9PEZI</name>
<dbReference type="InterPro" id="IPR005482">
    <property type="entry name" value="Biotin_COase_C"/>
</dbReference>
<dbReference type="Gene3D" id="3.30.470.20">
    <property type="entry name" value="ATP-grasp fold, B domain"/>
    <property type="match status" value="2"/>
</dbReference>
<dbReference type="SUPFAM" id="SSF50891">
    <property type="entry name" value="Cyclophilin-like"/>
    <property type="match status" value="2"/>
</dbReference>
<dbReference type="GO" id="GO:0016874">
    <property type="term" value="F:ligase activity"/>
    <property type="evidence" value="ECO:0007669"/>
    <property type="project" value="UniProtKB-KW"/>
</dbReference>
<dbReference type="Gene3D" id="3.20.20.370">
    <property type="entry name" value="Glycoside hydrolase/deacetylase"/>
    <property type="match status" value="1"/>
</dbReference>
<dbReference type="InterPro" id="IPR000089">
    <property type="entry name" value="Biotin_lipoyl"/>
</dbReference>
<accession>A0A4R8QCZ0</accession>
<comment type="caution">
    <text evidence="10">The sequence shown here is derived from an EMBL/GenBank/DDBJ whole genome shotgun (WGS) entry which is preliminary data.</text>
</comment>
<dbReference type="GO" id="GO:0005975">
    <property type="term" value="P:carbohydrate metabolic process"/>
    <property type="evidence" value="ECO:0007669"/>
    <property type="project" value="InterPro"/>
</dbReference>
<dbReference type="GO" id="GO:0046872">
    <property type="term" value="F:metal ion binding"/>
    <property type="evidence" value="ECO:0007669"/>
    <property type="project" value="InterPro"/>
</dbReference>
<feature type="domain" description="Biotin carboxylation" evidence="9">
    <location>
        <begin position="134"/>
        <end position="529"/>
    </location>
</feature>
<evidence type="ECO:0000313" key="11">
    <source>
        <dbReference type="Proteomes" id="UP000295083"/>
    </source>
</evidence>
<evidence type="ECO:0000256" key="5">
    <source>
        <dbReference type="ARBA" id="ARBA00023267"/>
    </source>
</evidence>
<dbReference type="Proteomes" id="UP000295083">
    <property type="component" value="Unassembled WGS sequence"/>
</dbReference>
<dbReference type="SMART" id="SM00796">
    <property type="entry name" value="AHS1"/>
    <property type="match status" value="1"/>
</dbReference>
<keyword evidence="5" id="KW-0092">Biotin</keyword>
<dbReference type="SUPFAM" id="SSF88713">
    <property type="entry name" value="Glycoside hydrolase/deacetylase"/>
    <property type="match status" value="1"/>
</dbReference>
<feature type="domain" description="ATP-grasp" evidence="8">
    <location>
        <begin position="323"/>
        <end position="391"/>
    </location>
</feature>
<dbReference type="Gene3D" id="2.40.100.10">
    <property type="entry name" value="Cyclophilin-like"/>
    <property type="match status" value="2"/>
</dbReference>
<protein>
    <submittedName>
        <fullName evidence="10">Putative urea carboxylase</fullName>
    </submittedName>
</protein>
<dbReference type="PROSITE" id="PS50979">
    <property type="entry name" value="BC"/>
    <property type="match status" value="1"/>
</dbReference>
<keyword evidence="11" id="KW-1185">Reference proteome</keyword>
<gene>
    <name evidence="10" type="primary">lamA</name>
    <name evidence="10" type="ORF">C8035_v006099</name>
</gene>
<evidence type="ECO:0000256" key="1">
    <source>
        <dbReference type="ARBA" id="ARBA00022598"/>
    </source>
</evidence>
<dbReference type="PROSITE" id="PS00867">
    <property type="entry name" value="CPSASE_2"/>
    <property type="match status" value="1"/>
</dbReference>
<keyword evidence="4 6" id="KW-0067">ATP-binding</keyword>
<organism evidence="10 11">
    <name type="scientific">Colletotrichum spinosum</name>
    <dbReference type="NCBI Taxonomy" id="1347390"/>
    <lineage>
        <taxon>Eukaryota</taxon>
        <taxon>Fungi</taxon>
        <taxon>Dikarya</taxon>
        <taxon>Ascomycota</taxon>
        <taxon>Pezizomycotina</taxon>
        <taxon>Sordariomycetes</taxon>
        <taxon>Hypocreomycetidae</taxon>
        <taxon>Glomerellales</taxon>
        <taxon>Glomerellaceae</taxon>
        <taxon>Colletotrichum</taxon>
        <taxon>Colletotrichum orbiculare species complex</taxon>
    </lineage>
</organism>
<dbReference type="SMART" id="SM00878">
    <property type="entry name" value="Biotin_carb_C"/>
    <property type="match status" value="1"/>
</dbReference>
<dbReference type="InterPro" id="IPR011053">
    <property type="entry name" value="Single_hybrid_motif"/>
</dbReference>
<dbReference type="EMBL" id="QAPG01000070">
    <property type="protein sequence ID" value="TDZ33145.1"/>
    <property type="molecule type" value="Genomic_DNA"/>
</dbReference>
<feature type="domain" description="Lipoyl-binding" evidence="7">
    <location>
        <begin position="1215"/>
        <end position="1294"/>
    </location>
</feature>
<dbReference type="InterPro" id="IPR029000">
    <property type="entry name" value="Cyclophilin-like_dom_sf"/>
</dbReference>
<dbReference type="CDD" id="cd06850">
    <property type="entry name" value="biotinyl_domain"/>
    <property type="match status" value="1"/>
</dbReference>
<feature type="domain" description="ATP-grasp" evidence="8">
    <location>
        <begin position="253"/>
        <end position="299"/>
    </location>
</feature>
<dbReference type="InterPro" id="IPR011761">
    <property type="entry name" value="ATP-grasp"/>
</dbReference>
<dbReference type="PROSITE" id="PS50975">
    <property type="entry name" value="ATP_GRASP"/>
    <property type="match status" value="2"/>
</dbReference>
<dbReference type="PANTHER" id="PTHR18866">
    <property type="entry name" value="CARBOXYLASE:PYRUVATE/ACETYL-COA/PROPIONYL-COA CARBOXYLASE"/>
    <property type="match status" value="1"/>
</dbReference>
<proteinExistence type="predicted"/>
<dbReference type="SUPFAM" id="SSF56059">
    <property type="entry name" value="Glutathione synthetase ATP-binding domain-like"/>
    <property type="match status" value="1"/>
</dbReference>
<dbReference type="Pfam" id="PF02785">
    <property type="entry name" value="Biotin_carb_C"/>
    <property type="match status" value="1"/>
</dbReference>
<dbReference type="InterPro" id="IPR011054">
    <property type="entry name" value="Rudment_hybrid_motif"/>
</dbReference>